<sequence length="219" mass="24819">MRKKAVIFDMDGLMFDTETLGYQAQGELAEEMALPIAFDFDYYLKQVGRSDKDVMPELASDFGDAELAERFLRKMKKRQTDIASEQGLPIKKGLYDLLAFLKEEGVVCVVASSSRRREVSFYLELADISQYFRYQVCGDEVSFAKPDPEIFLSAWKPLDIPKEDCLILEDSLNGIRAAYDAGIEVIMIPDLIVPDDEAKAKTIAILPDLHAVMDWLKEK</sequence>
<dbReference type="Gene3D" id="3.40.50.1000">
    <property type="entry name" value="HAD superfamily/HAD-like"/>
    <property type="match status" value="1"/>
</dbReference>
<dbReference type="AlphaFoldDB" id="A0A1W1ID21"/>
<dbReference type="InterPro" id="IPR006439">
    <property type="entry name" value="HAD-SF_hydro_IA"/>
</dbReference>
<dbReference type="PRINTS" id="PR00413">
    <property type="entry name" value="HADHALOGNASE"/>
</dbReference>
<evidence type="ECO:0000313" key="1">
    <source>
        <dbReference type="EMBL" id="SLM50928.1"/>
    </source>
</evidence>
<dbReference type="PANTHER" id="PTHR18901">
    <property type="entry name" value="2-DEOXYGLUCOSE-6-PHOSPHATE PHOSPHATASE 2"/>
    <property type="match status" value="1"/>
</dbReference>
<proteinExistence type="predicted"/>
<dbReference type="RefSeq" id="WP_086941788.1">
    <property type="nucleotide sequence ID" value="NZ_FONM01000023.1"/>
</dbReference>
<dbReference type="SFLD" id="SFLDG01129">
    <property type="entry name" value="C1.5:_HAD__Beta-PGM__Phosphata"/>
    <property type="match status" value="1"/>
</dbReference>
<dbReference type="Pfam" id="PF13419">
    <property type="entry name" value="HAD_2"/>
    <property type="match status" value="1"/>
</dbReference>
<dbReference type="NCBIfam" id="TIGR01549">
    <property type="entry name" value="HAD-SF-IA-v1"/>
    <property type="match status" value="1"/>
</dbReference>
<dbReference type="Proteomes" id="UP000195985">
    <property type="component" value="Unassembled WGS sequence"/>
</dbReference>
<reference evidence="2" key="1">
    <citation type="submission" date="2016-04" db="EMBL/GenBank/DDBJ databases">
        <authorList>
            <person name="Strepis N."/>
        </authorList>
    </citation>
    <scope>NUCLEOTIDE SEQUENCE [LARGE SCALE GENOMIC DNA]</scope>
</reference>
<gene>
    <name evidence="1" type="ORF">TPAS_601</name>
</gene>
<keyword evidence="2" id="KW-1185">Reference proteome</keyword>
<dbReference type="InterPro" id="IPR023214">
    <property type="entry name" value="HAD_sf"/>
</dbReference>
<name>A0A1W1ID21_9LACT</name>
<dbReference type="EMBL" id="FWEY01000001">
    <property type="protein sequence ID" value="SLM50928.1"/>
    <property type="molecule type" value="Genomic_DNA"/>
</dbReference>
<dbReference type="SFLD" id="SFLDS00003">
    <property type="entry name" value="Haloacid_Dehalogenase"/>
    <property type="match status" value="1"/>
</dbReference>
<protein>
    <recommendedName>
        <fullName evidence="3">Haloacid dehalogenase-like hydrolase</fullName>
    </recommendedName>
</protein>
<evidence type="ECO:0008006" key="3">
    <source>
        <dbReference type="Google" id="ProtNLM"/>
    </source>
</evidence>
<dbReference type="Gene3D" id="1.10.150.240">
    <property type="entry name" value="Putative phosphatase, domain 2"/>
    <property type="match status" value="1"/>
</dbReference>
<accession>A0A1W1ID21</accession>
<dbReference type="PANTHER" id="PTHR18901:SF38">
    <property type="entry name" value="PSEUDOURIDINE-5'-PHOSPHATASE"/>
    <property type="match status" value="1"/>
</dbReference>
<dbReference type="OrthoDB" id="9797743at2"/>
<organism evidence="1 2">
    <name type="scientific">Trichococcus pasteurii</name>
    <dbReference type="NCBI Taxonomy" id="43064"/>
    <lineage>
        <taxon>Bacteria</taxon>
        <taxon>Bacillati</taxon>
        <taxon>Bacillota</taxon>
        <taxon>Bacilli</taxon>
        <taxon>Lactobacillales</taxon>
        <taxon>Carnobacteriaceae</taxon>
        <taxon>Trichococcus</taxon>
    </lineage>
</organism>
<dbReference type="InterPro" id="IPR036412">
    <property type="entry name" value="HAD-like_sf"/>
</dbReference>
<dbReference type="NCBIfam" id="TIGR01509">
    <property type="entry name" value="HAD-SF-IA-v3"/>
    <property type="match status" value="1"/>
</dbReference>
<dbReference type="InterPro" id="IPR023198">
    <property type="entry name" value="PGP-like_dom2"/>
</dbReference>
<dbReference type="SUPFAM" id="SSF56784">
    <property type="entry name" value="HAD-like"/>
    <property type="match status" value="1"/>
</dbReference>
<dbReference type="InterPro" id="IPR041492">
    <property type="entry name" value="HAD_2"/>
</dbReference>
<evidence type="ECO:0000313" key="2">
    <source>
        <dbReference type="Proteomes" id="UP000195985"/>
    </source>
</evidence>
<dbReference type="STRING" id="43064.SAMN04488086_12319"/>